<keyword evidence="6" id="KW-1185">Reference proteome</keyword>
<name>A0A0F5HXE7_BACTR</name>
<keyword evidence="2 4" id="KW-0238">DNA-binding</keyword>
<dbReference type="OrthoDB" id="9800374at2"/>
<dbReference type="CDD" id="cd00090">
    <property type="entry name" value="HTH_ARSR"/>
    <property type="match status" value="1"/>
</dbReference>
<evidence type="ECO:0000256" key="2">
    <source>
        <dbReference type="ARBA" id="ARBA00023125"/>
    </source>
</evidence>
<keyword evidence="1 4" id="KW-0805">Transcription regulation</keyword>
<accession>A0A0F5HXE7</accession>
<dbReference type="AlphaFoldDB" id="A0A0F5HXE7"/>
<proteinExistence type="inferred from homology"/>
<dbReference type="PANTHER" id="PTHR38465:SF1">
    <property type="entry name" value="HTH-TYPE TRANSCRIPTIONAL REGULATOR MJ1563-RELATED"/>
    <property type="match status" value="1"/>
</dbReference>
<dbReference type="InterPro" id="IPR052362">
    <property type="entry name" value="HTH-GbsR_regulator"/>
</dbReference>
<organism evidence="5 6">
    <name type="scientific">Bacillus thermotolerans</name>
    <name type="common">Quasibacillus thermotolerans</name>
    <dbReference type="NCBI Taxonomy" id="1221996"/>
    <lineage>
        <taxon>Bacteria</taxon>
        <taxon>Bacillati</taxon>
        <taxon>Bacillota</taxon>
        <taxon>Bacilli</taxon>
        <taxon>Bacillales</taxon>
        <taxon>Bacillaceae</taxon>
        <taxon>Bacillus</taxon>
    </lineage>
</organism>
<comment type="similarity">
    <text evidence="4">Belongs to the GbsR family.</text>
</comment>
<reference evidence="5" key="1">
    <citation type="submission" date="2015-02" db="EMBL/GenBank/DDBJ databases">
        <title>Genome Assembly of Bacillaceae bacterium MTCC 8252.</title>
        <authorList>
            <person name="Verma A."/>
            <person name="Khatri I."/>
            <person name="Mual P."/>
            <person name="Subramanian S."/>
            <person name="Krishnamurthi S."/>
        </authorList>
    </citation>
    <scope>NUCLEOTIDE SEQUENCE [LARGE SCALE GENOMIC DNA]</scope>
    <source>
        <strain evidence="5">MTCC 8252</strain>
    </source>
</reference>
<dbReference type="InterPro" id="IPR026282">
    <property type="entry name" value="MJ1563"/>
</dbReference>
<dbReference type="EMBL" id="JWIR02000027">
    <property type="protein sequence ID" value="KKB40700.1"/>
    <property type="molecule type" value="Genomic_DNA"/>
</dbReference>
<gene>
    <name evidence="5" type="ORF">QY95_01274</name>
</gene>
<dbReference type="InterPro" id="IPR036390">
    <property type="entry name" value="WH_DNA-bd_sf"/>
</dbReference>
<dbReference type="Gene3D" id="1.10.10.10">
    <property type="entry name" value="Winged helix-like DNA-binding domain superfamily/Winged helix DNA-binding domain"/>
    <property type="match status" value="1"/>
</dbReference>
<protein>
    <recommendedName>
        <fullName evidence="4">HTH-type transcriptional regulator</fullName>
    </recommendedName>
</protein>
<dbReference type="GO" id="GO:0003677">
    <property type="term" value="F:DNA binding"/>
    <property type="evidence" value="ECO:0007669"/>
    <property type="project" value="UniProtKB-UniRule"/>
</dbReference>
<dbReference type="InterPro" id="IPR011991">
    <property type="entry name" value="ArsR-like_HTH"/>
</dbReference>
<dbReference type="RefSeq" id="WP_039233255.1">
    <property type="nucleotide sequence ID" value="NZ_JWIR02000027.1"/>
</dbReference>
<evidence type="ECO:0000256" key="4">
    <source>
        <dbReference type="PIRNR" id="PIRNR006707"/>
    </source>
</evidence>
<keyword evidence="3 4" id="KW-0804">Transcription</keyword>
<sequence>MGNFSEQSINREIERAETQMFERMADNMKTFGVSPTIGLLFGILHFKEEPMTLDELAEETGMSKTRMSQVMREMLALNIAEKEFVRGSRKEYYKIEGDYIQAFLSIFTANWKEAAMKNAQLARRLSSKLAELRAEYTEAPSEEIQERIDKLEQQLAEWAAYYKWIEQLAGFFESGDVLKYVPVEPKKKTK</sequence>
<dbReference type="PIRSF" id="PIRSF006707">
    <property type="entry name" value="MJ1563"/>
    <property type="match status" value="1"/>
</dbReference>
<dbReference type="Proteomes" id="UP000031563">
    <property type="component" value="Unassembled WGS sequence"/>
</dbReference>
<comment type="caution">
    <text evidence="5">The sequence shown here is derived from an EMBL/GenBank/DDBJ whole genome shotgun (WGS) entry which is preliminary data.</text>
</comment>
<evidence type="ECO:0000256" key="1">
    <source>
        <dbReference type="ARBA" id="ARBA00023015"/>
    </source>
</evidence>
<dbReference type="STRING" id="1221996.QY95_01274"/>
<evidence type="ECO:0000313" key="6">
    <source>
        <dbReference type="Proteomes" id="UP000031563"/>
    </source>
</evidence>
<dbReference type="InterPro" id="IPR036388">
    <property type="entry name" value="WH-like_DNA-bd_sf"/>
</dbReference>
<evidence type="ECO:0000313" key="5">
    <source>
        <dbReference type="EMBL" id="KKB40700.1"/>
    </source>
</evidence>
<accession>A0A0F5I600</accession>
<dbReference type="SUPFAM" id="SSF46785">
    <property type="entry name" value="Winged helix' DNA-binding domain"/>
    <property type="match status" value="1"/>
</dbReference>
<evidence type="ECO:0000256" key="3">
    <source>
        <dbReference type="ARBA" id="ARBA00023163"/>
    </source>
</evidence>
<dbReference type="PANTHER" id="PTHR38465">
    <property type="entry name" value="HTH-TYPE TRANSCRIPTIONAL REGULATOR MJ1563-RELATED"/>
    <property type="match status" value="1"/>
</dbReference>